<evidence type="ECO:0000313" key="2">
    <source>
        <dbReference type="Proteomes" id="UP001293254"/>
    </source>
</evidence>
<accession>A0AAE2CWQ1</accession>
<reference evidence="1" key="2">
    <citation type="journal article" date="2024" name="Plant">
        <title>Genomic evolution and insights into agronomic trait innovations of Sesamum species.</title>
        <authorList>
            <person name="Miao H."/>
            <person name="Wang L."/>
            <person name="Qu L."/>
            <person name="Liu H."/>
            <person name="Sun Y."/>
            <person name="Le M."/>
            <person name="Wang Q."/>
            <person name="Wei S."/>
            <person name="Zheng Y."/>
            <person name="Lin W."/>
            <person name="Duan Y."/>
            <person name="Cao H."/>
            <person name="Xiong S."/>
            <person name="Wang X."/>
            <person name="Wei L."/>
            <person name="Li C."/>
            <person name="Ma Q."/>
            <person name="Ju M."/>
            <person name="Zhao R."/>
            <person name="Li G."/>
            <person name="Mu C."/>
            <person name="Tian Q."/>
            <person name="Mei H."/>
            <person name="Zhang T."/>
            <person name="Gao T."/>
            <person name="Zhang H."/>
        </authorList>
    </citation>
    <scope>NUCLEOTIDE SEQUENCE</scope>
    <source>
        <strain evidence="1">3651</strain>
    </source>
</reference>
<sequence length="101" mass="11459">MEGGSSYNYLKRFIQNVKNYISSNVAGTRHLRSPFEPWTDLHSWPPTSSSAVLRSWIPHVTPGAFVVLSSFDDFVLWPNHELRLERALYAAEMAQLPLTPG</sequence>
<dbReference type="Proteomes" id="UP001293254">
    <property type="component" value="Unassembled WGS sequence"/>
</dbReference>
<keyword evidence="2" id="KW-1185">Reference proteome</keyword>
<proteinExistence type="predicted"/>
<dbReference type="AlphaFoldDB" id="A0AAE2CWQ1"/>
<gene>
    <name evidence="1" type="ORF">Salat_0076000</name>
</gene>
<protein>
    <submittedName>
        <fullName evidence="1">Uncharacterized protein</fullName>
    </submittedName>
</protein>
<dbReference type="EMBL" id="JACGWO010000001">
    <property type="protein sequence ID" value="KAK4437421.1"/>
    <property type="molecule type" value="Genomic_DNA"/>
</dbReference>
<name>A0AAE2CWQ1_9LAMI</name>
<evidence type="ECO:0000313" key="1">
    <source>
        <dbReference type="EMBL" id="KAK4437421.1"/>
    </source>
</evidence>
<organism evidence="1 2">
    <name type="scientific">Sesamum alatum</name>
    <dbReference type="NCBI Taxonomy" id="300844"/>
    <lineage>
        <taxon>Eukaryota</taxon>
        <taxon>Viridiplantae</taxon>
        <taxon>Streptophyta</taxon>
        <taxon>Embryophyta</taxon>
        <taxon>Tracheophyta</taxon>
        <taxon>Spermatophyta</taxon>
        <taxon>Magnoliopsida</taxon>
        <taxon>eudicotyledons</taxon>
        <taxon>Gunneridae</taxon>
        <taxon>Pentapetalae</taxon>
        <taxon>asterids</taxon>
        <taxon>lamiids</taxon>
        <taxon>Lamiales</taxon>
        <taxon>Pedaliaceae</taxon>
        <taxon>Sesamum</taxon>
    </lineage>
</organism>
<comment type="caution">
    <text evidence="1">The sequence shown here is derived from an EMBL/GenBank/DDBJ whole genome shotgun (WGS) entry which is preliminary data.</text>
</comment>
<reference evidence="1" key="1">
    <citation type="submission" date="2020-06" db="EMBL/GenBank/DDBJ databases">
        <authorList>
            <person name="Li T."/>
            <person name="Hu X."/>
            <person name="Zhang T."/>
            <person name="Song X."/>
            <person name="Zhang H."/>
            <person name="Dai N."/>
            <person name="Sheng W."/>
            <person name="Hou X."/>
            <person name="Wei L."/>
        </authorList>
    </citation>
    <scope>NUCLEOTIDE SEQUENCE</scope>
    <source>
        <strain evidence="1">3651</strain>
        <tissue evidence="1">Leaf</tissue>
    </source>
</reference>